<dbReference type="AlphaFoldDB" id="A0A9I9E7F7"/>
<evidence type="ECO:0000256" key="1">
    <source>
        <dbReference type="SAM" id="MobiDB-lite"/>
    </source>
</evidence>
<accession>A0A9I9E7F7</accession>
<dbReference type="EnsemblPlants" id="MELO3C029844.2.1">
    <property type="protein sequence ID" value="MELO3C029844.2.1"/>
    <property type="gene ID" value="MELO3C029844.2"/>
</dbReference>
<feature type="region of interest" description="Disordered" evidence="1">
    <location>
        <begin position="1"/>
        <end position="43"/>
    </location>
</feature>
<organism evidence="2">
    <name type="scientific">Cucumis melo</name>
    <name type="common">Muskmelon</name>
    <dbReference type="NCBI Taxonomy" id="3656"/>
    <lineage>
        <taxon>Eukaryota</taxon>
        <taxon>Viridiplantae</taxon>
        <taxon>Streptophyta</taxon>
        <taxon>Embryophyta</taxon>
        <taxon>Tracheophyta</taxon>
        <taxon>Spermatophyta</taxon>
        <taxon>Magnoliopsida</taxon>
        <taxon>eudicotyledons</taxon>
        <taxon>Gunneridae</taxon>
        <taxon>Pentapetalae</taxon>
        <taxon>rosids</taxon>
        <taxon>fabids</taxon>
        <taxon>Cucurbitales</taxon>
        <taxon>Cucurbitaceae</taxon>
        <taxon>Benincaseae</taxon>
        <taxon>Cucumis</taxon>
    </lineage>
</organism>
<dbReference type="Gramene" id="MELO3C029844.2.1">
    <property type="protein sequence ID" value="MELO3C029844.2.1"/>
    <property type="gene ID" value="MELO3C029844.2"/>
</dbReference>
<feature type="compositionally biased region" description="Gly residues" evidence="1">
    <location>
        <begin position="1"/>
        <end position="12"/>
    </location>
</feature>
<sequence length="43" mass="4781">MHNNDRGGGGWVRGTTTTGHDGLLVGEERIEREESESEKRGRN</sequence>
<name>A0A9I9E7F7_CUCME</name>
<protein>
    <submittedName>
        <fullName evidence="2">Uncharacterized protein</fullName>
    </submittedName>
</protein>
<reference evidence="2" key="1">
    <citation type="submission" date="2023-03" db="UniProtKB">
        <authorList>
            <consortium name="EnsemblPlants"/>
        </authorList>
    </citation>
    <scope>IDENTIFICATION</scope>
</reference>
<proteinExistence type="predicted"/>
<feature type="compositionally biased region" description="Basic and acidic residues" evidence="1">
    <location>
        <begin position="26"/>
        <end position="43"/>
    </location>
</feature>
<evidence type="ECO:0000313" key="2">
    <source>
        <dbReference type="EnsemblPlants" id="MELO3C029844.2.1"/>
    </source>
</evidence>